<gene>
    <name evidence="2" type="ORF">F511_11296</name>
</gene>
<dbReference type="AlphaFoldDB" id="A0A2Z7CJF6"/>
<accession>A0A2Z7CJF6</accession>
<dbReference type="Proteomes" id="UP000250235">
    <property type="component" value="Unassembled WGS sequence"/>
</dbReference>
<organism evidence="2 3">
    <name type="scientific">Dorcoceras hygrometricum</name>
    <dbReference type="NCBI Taxonomy" id="472368"/>
    <lineage>
        <taxon>Eukaryota</taxon>
        <taxon>Viridiplantae</taxon>
        <taxon>Streptophyta</taxon>
        <taxon>Embryophyta</taxon>
        <taxon>Tracheophyta</taxon>
        <taxon>Spermatophyta</taxon>
        <taxon>Magnoliopsida</taxon>
        <taxon>eudicotyledons</taxon>
        <taxon>Gunneridae</taxon>
        <taxon>Pentapetalae</taxon>
        <taxon>asterids</taxon>
        <taxon>lamiids</taxon>
        <taxon>Lamiales</taxon>
        <taxon>Gesneriaceae</taxon>
        <taxon>Didymocarpoideae</taxon>
        <taxon>Trichosporeae</taxon>
        <taxon>Loxocarpinae</taxon>
        <taxon>Dorcoceras</taxon>
    </lineage>
</organism>
<evidence type="ECO:0000313" key="3">
    <source>
        <dbReference type="Proteomes" id="UP000250235"/>
    </source>
</evidence>
<evidence type="ECO:0000256" key="1">
    <source>
        <dbReference type="SAM" id="MobiDB-lite"/>
    </source>
</evidence>
<name>A0A2Z7CJF6_9LAMI</name>
<keyword evidence="3" id="KW-1185">Reference proteome</keyword>
<dbReference type="EMBL" id="KQ995662">
    <property type="protein sequence ID" value="KZV46445.1"/>
    <property type="molecule type" value="Genomic_DNA"/>
</dbReference>
<proteinExistence type="predicted"/>
<evidence type="ECO:0000313" key="2">
    <source>
        <dbReference type="EMBL" id="KZV46445.1"/>
    </source>
</evidence>
<feature type="compositionally biased region" description="Basic and acidic residues" evidence="1">
    <location>
        <begin position="114"/>
        <end position="123"/>
    </location>
</feature>
<feature type="region of interest" description="Disordered" evidence="1">
    <location>
        <begin position="108"/>
        <end position="135"/>
    </location>
</feature>
<sequence>MHENKATTEYREPKNLKIHLNNDIDQLKDSGHDVSHEMWELSTRLIAANRSQQGDEGHGSYPLGLQHKHPENNNTGAYAAAHIKIHAKSNAVKHSHIRTLVLSYNYHDSGPEQPDLKPNELPERQNSNGPNANRLHKETSFVILFELTQSLRKRYRKNGLGMWSTALPLLRPSELSTAGSRRR</sequence>
<protein>
    <submittedName>
        <fullName evidence="2">Uncharacterized protein</fullName>
    </submittedName>
</protein>
<reference evidence="2 3" key="1">
    <citation type="journal article" date="2015" name="Proc. Natl. Acad. Sci. U.S.A.">
        <title>The resurrection genome of Boea hygrometrica: A blueprint for survival of dehydration.</title>
        <authorList>
            <person name="Xiao L."/>
            <person name="Yang G."/>
            <person name="Zhang L."/>
            <person name="Yang X."/>
            <person name="Zhao S."/>
            <person name="Ji Z."/>
            <person name="Zhou Q."/>
            <person name="Hu M."/>
            <person name="Wang Y."/>
            <person name="Chen M."/>
            <person name="Xu Y."/>
            <person name="Jin H."/>
            <person name="Xiao X."/>
            <person name="Hu G."/>
            <person name="Bao F."/>
            <person name="Hu Y."/>
            <person name="Wan P."/>
            <person name="Li L."/>
            <person name="Deng X."/>
            <person name="Kuang T."/>
            <person name="Xiang C."/>
            <person name="Zhu J.K."/>
            <person name="Oliver M.J."/>
            <person name="He Y."/>
        </authorList>
    </citation>
    <scope>NUCLEOTIDE SEQUENCE [LARGE SCALE GENOMIC DNA]</scope>
    <source>
        <strain evidence="3">cv. XS01</strain>
    </source>
</reference>